<sequence>MTILEAINQRHSVRNYKSKKISNEIISDLQKEIDACNKEGHLHIQLITNEPTAFDGRMAHYGKFSGVQNYIALVGKKSANLEEKCGYYGERIVLKAQMLGLNTCWVALTFSKNKAKKNIQISDGEKLTLVISLGYGTTQGVAHKSKTFIRNYT</sequence>
<accession>A0A9D1EE77</accession>
<dbReference type="PANTHER" id="PTHR23026:SF90">
    <property type="entry name" value="IODOTYROSINE DEIODINASE 1"/>
    <property type="match status" value="1"/>
</dbReference>
<evidence type="ECO:0000313" key="6">
    <source>
        <dbReference type="Proteomes" id="UP000824201"/>
    </source>
</evidence>
<name>A0A9D1EE77_9FIRM</name>
<protein>
    <submittedName>
        <fullName evidence="5">Nitroreductase family protein</fullName>
    </submittedName>
</protein>
<evidence type="ECO:0000313" key="5">
    <source>
        <dbReference type="EMBL" id="HIR88535.1"/>
    </source>
</evidence>
<dbReference type="Pfam" id="PF14512">
    <property type="entry name" value="TM1586_NiRdase"/>
    <property type="match status" value="1"/>
</dbReference>
<evidence type="ECO:0000256" key="2">
    <source>
        <dbReference type="ARBA" id="ARBA00022643"/>
    </source>
</evidence>
<dbReference type="PANTHER" id="PTHR23026">
    <property type="entry name" value="NADPH NITROREDUCTASE"/>
    <property type="match status" value="1"/>
</dbReference>
<dbReference type="InterPro" id="IPR029478">
    <property type="entry name" value="TM1586_NiRdase"/>
</dbReference>
<dbReference type="CDD" id="cd02062">
    <property type="entry name" value="Nitro_FMN_reductase"/>
    <property type="match status" value="1"/>
</dbReference>
<comment type="caution">
    <text evidence="5">The sequence shown here is derived from an EMBL/GenBank/DDBJ whole genome shotgun (WGS) entry which is preliminary data.</text>
</comment>
<dbReference type="Gene3D" id="3.40.109.10">
    <property type="entry name" value="NADH Oxidase"/>
    <property type="match status" value="1"/>
</dbReference>
<gene>
    <name evidence="5" type="ORF">IAC96_06240</name>
</gene>
<keyword evidence="1" id="KW-0285">Flavoprotein</keyword>
<dbReference type="EMBL" id="DVHN01000070">
    <property type="protein sequence ID" value="HIR88535.1"/>
    <property type="molecule type" value="Genomic_DNA"/>
</dbReference>
<dbReference type="AlphaFoldDB" id="A0A9D1EE77"/>
<dbReference type="InterPro" id="IPR050627">
    <property type="entry name" value="Nitroreductase/BluB"/>
</dbReference>
<keyword evidence="2" id="KW-0288">FMN</keyword>
<keyword evidence="3" id="KW-0560">Oxidoreductase</keyword>
<proteinExistence type="predicted"/>
<dbReference type="GO" id="GO:0016491">
    <property type="term" value="F:oxidoreductase activity"/>
    <property type="evidence" value="ECO:0007669"/>
    <property type="project" value="UniProtKB-KW"/>
</dbReference>
<evidence type="ECO:0000256" key="3">
    <source>
        <dbReference type="ARBA" id="ARBA00023002"/>
    </source>
</evidence>
<reference evidence="5" key="2">
    <citation type="journal article" date="2021" name="PeerJ">
        <title>Extensive microbial diversity within the chicken gut microbiome revealed by metagenomics and culture.</title>
        <authorList>
            <person name="Gilroy R."/>
            <person name="Ravi A."/>
            <person name="Getino M."/>
            <person name="Pursley I."/>
            <person name="Horton D.L."/>
            <person name="Alikhan N.F."/>
            <person name="Baker D."/>
            <person name="Gharbi K."/>
            <person name="Hall N."/>
            <person name="Watson M."/>
            <person name="Adriaenssens E.M."/>
            <person name="Foster-Nyarko E."/>
            <person name="Jarju S."/>
            <person name="Secka A."/>
            <person name="Antonio M."/>
            <person name="Oren A."/>
            <person name="Chaudhuri R.R."/>
            <person name="La Ragione R."/>
            <person name="Hildebrand F."/>
            <person name="Pallen M.J."/>
        </authorList>
    </citation>
    <scope>NUCLEOTIDE SEQUENCE</scope>
    <source>
        <strain evidence="5">ChiW13-3771</strain>
    </source>
</reference>
<dbReference type="InterPro" id="IPR000415">
    <property type="entry name" value="Nitroreductase-like"/>
</dbReference>
<reference evidence="5" key="1">
    <citation type="submission" date="2020-10" db="EMBL/GenBank/DDBJ databases">
        <authorList>
            <person name="Gilroy R."/>
        </authorList>
    </citation>
    <scope>NUCLEOTIDE SEQUENCE</scope>
    <source>
        <strain evidence="5">ChiW13-3771</strain>
    </source>
</reference>
<dbReference type="SUPFAM" id="SSF55469">
    <property type="entry name" value="FMN-dependent nitroreductase-like"/>
    <property type="match status" value="1"/>
</dbReference>
<feature type="domain" description="Putative nitroreductase TM1586" evidence="4">
    <location>
        <begin position="3"/>
        <end position="148"/>
    </location>
</feature>
<organism evidence="5 6">
    <name type="scientific">Candidatus Fimimorpha faecalis</name>
    <dbReference type="NCBI Taxonomy" id="2840824"/>
    <lineage>
        <taxon>Bacteria</taxon>
        <taxon>Bacillati</taxon>
        <taxon>Bacillota</taxon>
        <taxon>Clostridia</taxon>
        <taxon>Eubacteriales</taxon>
        <taxon>Candidatus Fimimorpha</taxon>
    </lineage>
</organism>
<evidence type="ECO:0000259" key="4">
    <source>
        <dbReference type="Pfam" id="PF14512"/>
    </source>
</evidence>
<evidence type="ECO:0000256" key="1">
    <source>
        <dbReference type="ARBA" id="ARBA00022630"/>
    </source>
</evidence>
<dbReference type="Proteomes" id="UP000824201">
    <property type="component" value="Unassembled WGS sequence"/>
</dbReference>